<dbReference type="GO" id="GO:0003723">
    <property type="term" value="F:RNA binding"/>
    <property type="evidence" value="ECO:0007669"/>
    <property type="project" value="UniProtKB-UniRule"/>
</dbReference>
<dbReference type="InterPro" id="IPR012677">
    <property type="entry name" value="Nucleotide-bd_a/b_plait_sf"/>
</dbReference>
<feature type="compositionally biased region" description="Low complexity" evidence="2">
    <location>
        <begin position="523"/>
        <end position="541"/>
    </location>
</feature>
<dbReference type="Gene3D" id="3.30.70.330">
    <property type="match status" value="1"/>
</dbReference>
<protein>
    <recommendedName>
        <fullName evidence="3">RRM domain-containing protein</fullName>
    </recommendedName>
</protein>
<organism evidence="4 5">
    <name type="scientific">Edaphochlamys debaryana</name>
    <dbReference type="NCBI Taxonomy" id="47281"/>
    <lineage>
        <taxon>Eukaryota</taxon>
        <taxon>Viridiplantae</taxon>
        <taxon>Chlorophyta</taxon>
        <taxon>core chlorophytes</taxon>
        <taxon>Chlorophyceae</taxon>
        <taxon>CS clade</taxon>
        <taxon>Chlamydomonadales</taxon>
        <taxon>Chlamydomonadales incertae sedis</taxon>
        <taxon>Edaphochlamys</taxon>
    </lineage>
</organism>
<dbReference type="PROSITE" id="PS50102">
    <property type="entry name" value="RRM"/>
    <property type="match status" value="1"/>
</dbReference>
<feature type="compositionally biased region" description="Basic and acidic residues" evidence="2">
    <location>
        <begin position="311"/>
        <end position="321"/>
    </location>
</feature>
<dbReference type="Proteomes" id="UP000612055">
    <property type="component" value="Unassembled WGS sequence"/>
</dbReference>
<keyword evidence="5" id="KW-1185">Reference proteome</keyword>
<evidence type="ECO:0000313" key="4">
    <source>
        <dbReference type="EMBL" id="KAG2495845.1"/>
    </source>
</evidence>
<accession>A0A835YBI0</accession>
<comment type="caution">
    <text evidence="4">The sequence shown here is derived from an EMBL/GenBank/DDBJ whole genome shotgun (WGS) entry which is preliminary data.</text>
</comment>
<feature type="compositionally biased region" description="Low complexity" evidence="2">
    <location>
        <begin position="432"/>
        <end position="504"/>
    </location>
</feature>
<sequence>MLQAAFSQFGAVNKAVIACDAPNNTSKGWGFVSFENKRFAVKAIEGTRERPFLVAAGLKPVICDWARNEEVMEGFSEEVRTGIRGAVPANLEGAGKFPGPSAKEHVTASRLMELRGEYEQLRALLKQRLREAEQQIIVTGNAPRLSHMVVNDPSLAQFMPGPQPPPGMGPPRAPAPGAYAHPPSFAPPPAAYGAPPPGGPGGMAPPPGGPGGYPGAPPPAAPYTAYPPPGQGEGPKRPGESFHHVPPPPKRQMHANIERFNPNPNAVPAKPPGPHPEGPGPQGGLPPPQPPPPQQPPPPAQRPSSAFVRGGELHTVVERQELAAAAGVPHAEGSTAPPAVGAKQPGSHDHGGIGFSGPASPPPGQTTKAGIGAVPPPVPADGSGGPTRAPYTAYAYGAVEQQQYGVQAPAGPQQAMQGQGQYPGYAQPPGPQQHQQAPGPQQPAPYGQQQPPVQQQQPYGAQDQYQQYQQQYYQYYQQQGGGAPPMSQGGQQQGYPGVGPAPQQGPGGPQGMPPSGPYGGPQQGPYGMPHQGPMPGQGYYG</sequence>
<evidence type="ECO:0000256" key="1">
    <source>
        <dbReference type="PROSITE-ProRule" id="PRU00176"/>
    </source>
</evidence>
<feature type="domain" description="RRM" evidence="3">
    <location>
        <begin position="1"/>
        <end position="68"/>
    </location>
</feature>
<dbReference type="InterPro" id="IPR000504">
    <property type="entry name" value="RRM_dom"/>
</dbReference>
<gene>
    <name evidence="4" type="ORF">HYH03_006084</name>
</gene>
<feature type="compositionally biased region" description="Pro residues" evidence="2">
    <location>
        <begin position="269"/>
        <end position="301"/>
    </location>
</feature>
<dbReference type="OrthoDB" id="410044at2759"/>
<evidence type="ECO:0000259" key="3">
    <source>
        <dbReference type="PROSITE" id="PS50102"/>
    </source>
</evidence>
<dbReference type="AlphaFoldDB" id="A0A835YBI0"/>
<dbReference type="EMBL" id="JAEHOE010000022">
    <property type="protein sequence ID" value="KAG2495845.1"/>
    <property type="molecule type" value="Genomic_DNA"/>
</dbReference>
<reference evidence="4" key="1">
    <citation type="journal article" date="2020" name="bioRxiv">
        <title>Comparative genomics of Chlamydomonas.</title>
        <authorList>
            <person name="Craig R.J."/>
            <person name="Hasan A.R."/>
            <person name="Ness R.W."/>
            <person name="Keightley P.D."/>
        </authorList>
    </citation>
    <scope>NUCLEOTIDE SEQUENCE</scope>
    <source>
        <strain evidence="4">CCAP 11/70</strain>
    </source>
</reference>
<dbReference type="Pfam" id="PF00076">
    <property type="entry name" value="RRM_1"/>
    <property type="match status" value="1"/>
</dbReference>
<evidence type="ECO:0000256" key="2">
    <source>
        <dbReference type="SAM" id="MobiDB-lite"/>
    </source>
</evidence>
<feature type="compositionally biased region" description="Pro residues" evidence="2">
    <location>
        <begin position="161"/>
        <end position="174"/>
    </location>
</feature>
<feature type="compositionally biased region" description="Pro residues" evidence="2">
    <location>
        <begin position="184"/>
        <end position="230"/>
    </location>
</feature>
<name>A0A835YBI0_9CHLO</name>
<feature type="compositionally biased region" description="Basic and acidic residues" evidence="2">
    <location>
        <begin position="234"/>
        <end position="243"/>
    </location>
</feature>
<dbReference type="InterPro" id="IPR035979">
    <property type="entry name" value="RBD_domain_sf"/>
</dbReference>
<keyword evidence="1" id="KW-0694">RNA-binding</keyword>
<evidence type="ECO:0000313" key="5">
    <source>
        <dbReference type="Proteomes" id="UP000612055"/>
    </source>
</evidence>
<feature type="region of interest" description="Disordered" evidence="2">
    <location>
        <begin position="405"/>
        <end position="541"/>
    </location>
</feature>
<feature type="compositionally biased region" description="Low complexity" evidence="2">
    <location>
        <begin position="405"/>
        <end position="425"/>
    </location>
</feature>
<proteinExistence type="predicted"/>
<dbReference type="SUPFAM" id="SSF54928">
    <property type="entry name" value="RNA-binding domain, RBD"/>
    <property type="match status" value="1"/>
</dbReference>
<feature type="region of interest" description="Disordered" evidence="2">
    <location>
        <begin position="154"/>
        <end position="390"/>
    </location>
</feature>